<dbReference type="OrthoDB" id="1935484at2759"/>
<dbReference type="EMBL" id="LT598458">
    <property type="protein sequence ID" value="SCU92311.1"/>
    <property type="molecule type" value="Genomic_DNA"/>
</dbReference>
<feature type="transmembrane region" description="Helical" evidence="7">
    <location>
        <begin position="433"/>
        <end position="453"/>
    </location>
</feature>
<feature type="transmembrane region" description="Helical" evidence="7">
    <location>
        <begin position="257"/>
        <end position="277"/>
    </location>
</feature>
<sequence length="558" mass="63874">MGIRDYVSSRSSNRDDSGDDDRYVADSMEKQELPIDIESVSTDSGGEDNVFNDPNIASYYSTVYEKSQYECRHLFDPEFTWSKQEEKRVVRKNDWYVTFWTLFMFTALDFDRNNISQALADNMLENLNLTTNDYNTASTINLVCFLAAELPSQLISKKLGADIWIPTQICLWSIVSITQASMTSKAGFYITRALLGALQGGFICDVCLWMSYFFTSKELPFRLSIFYIANPMTAVWSSLLSFGLLKIKTGGLMDQSWRWLFLVEGAFTLLVGVASFFKMPASPAQTKSWYRKKGWYTDREEKIVVNRVLRDDPSKGDMHNRQPVSPKELLRSLLDYDLLPIYIVRFLGDIGTSPVSNYMTLTLRKLGFSTYKTNALSIPYNIISVILMLLAGYFSEIVNQRSLVIMGTPIWILIFLFPLRYWPGSQVNVWGTYTLLTLLLGHAPIWPLSISWCSANSNSVRTRAVSAAVVNVFSQSAAIVSANIYRMDDKPKYHRGNEALIGIAFATIAACLFAKFYYIWRNKQKEARWSALSEDEKRDYTIYTKDEGNKRLDFRFVH</sequence>
<dbReference type="GO" id="GO:0022857">
    <property type="term" value="F:transmembrane transporter activity"/>
    <property type="evidence" value="ECO:0007669"/>
    <property type="project" value="InterPro"/>
</dbReference>
<feature type="compositionally biased region" description="Low complexity" evidence="6">
    <location>
        <begin position="1"/>
        <end position="11"/>
    </location>
</feature>
<reference evidence="8 9" key="1">
    <citation type="submission" date="2016-03" db="EMBL/GenBank/DDBJ databases">
        <authorList>
            <person name="Devillers H."/>
        </authorList>
    </citation>
    <scope>NUCLEOTIDE SEQUENCE [LARGE SCALE GENOMIC DNA]</scope>
    <source>
        <strain evidence="8">CBS 10888</strain>
    </source>
</reference>
<feature type="transmembrane region" description="Helical" evidence="7">
    <location>
        <begin position="378"/>
        <end position="395"/>
    </location>
</feature>
<keyword evidence="3 7" id="KW-0812">Transmembrane</keyword>
<dbReference type="GO" id="GO:0016020">
    <property type="term" value="C:membrane"/>
    <property type="evidence" value="ECO:0007669"/>
    <property type="project" value="UniProtKB-SubCell"/>
</dbReference>
<feature type="transmembrane region" description="Helical" evidence="7">
    <location>
        <begin position="499"/>
        <end position="520"/>
    </location>
</feature>
<keyword evidence="4 7" id="KW-1133">Transmembrane helix</keyword>
<comment type="subcellular location">
    <subcellularLocation>
        <location evidence="1">Membrane</location>
        <topology evidence="1">Multi-pass membrane protein</topology>
    </subcellularLocation>
</comment>
<evidence type="ECO:0000256" key="3">
    <source>
        <dbReference type="ARBA" id="ARBA00022692"/>
    </source>
</evidence>
<evidence type="ECO:0000256" key="2">
    <source>
        <dbReference type="ARBA" id="ARBA00022448"/>
    </source>
</evidence>
<evidence type="ECO:0000256" key="7">
    <source>
        <dbReference type="SAM" id="Phobius"/>
    </source>
</evidence>
<organism evidence="8 9">
    <name type="scientific">Lachancea dasiensis</name>
    <dbReference type="NCBI Taxonomy" id="1072105"/>
    <lineage>
        <taxon>Eukaryota</taxon>
        <taxon>Fungi</taxon>
        <taxon>Dikarya</taxon>
        <taxon>Ascomycota</taxon>
        <taxon>Saccharomycotina</taxon>
        <taxon>Saccharomycetes</taxon>
        <taxon>Saccharomycetales</taxon>
        <taxon>Saccharomycetaceae</taxon>
        <taxon>Lachancea</taxon>
    </lineage>
</organism>
<dbReference type="SUPFAM" id="SSF103473">
    <property type="entry name" value="MFS general substrate transporter"/>
    <property type="match status" value="1"/>
</dbReference>
<proteinExistence type="predicted"/>
<evidence type="ECO:0000256" key="4">
    <source>
        <dbReference type="ARBA" id="ARBA00022989"/>
    </source>
</evidence>
<protein>
    <submittedName>
        <fullName evidence="8">LADA_0F15764g1_1</fullName>
    </submittedName>
</protein>
<dbReference type="Gene3D" id="1.20.1250.20">
    <property type="entry name" value="MFS general substrate transporter like domains"/>
    <property type="match status" value="2"/>
</dbReference>
<keyword evidence="5 7" id="KW-0472">Membrane</keyword>
<evidence type="ECO:0000256" key="6">
    <source>
        <dbReference type="SAM" id="MobiDB-lite"/>
    </source>
</evidence>
<evidence type="ECO:0000256" key="5">
    <source>
        <dbReference type="ARBA" id="ARBA00023136"/>
    </source>
</evidence>
<name>A0A1G4JNV2_9SACH</name>
<dbReference type="FunFam" id="1.20.1250.20:FF:000106">
    <property type="entry name" value="MFS transporter, putative"/>
    <property type="match status" value="1"/>
</dbReference>
<feature type="compositionally biased region" description="Basic and acidic residues" evidence="6">
    <location>
        <begin position="12"/>
        <end position="32"/>
    </location>
</feature>
<dbReference type="PANTHER" id="PTHR43791:SF29">
    <property type="entry name" value="MAJOR FACILITATOR SUPERFAMILY (MFS) PROFILE DOMAIN-CONTAINING PROTEIN"/>
    <property type="match status" value="1"/>
</dbReference>
<feature type="region of interest" description="Disordered" evidence="6">
    <location>
        <begin position="1"/>
        <end position="32"/>
    </location>
</feature>
<dbReference type="AlphaFoldDB" id="A0A1G4JNV2"/>
<dbReference type="Pfam" id="PF07690">
    <property type="entry name" value="MFS_1"/>
    <property type="match status" value="1"/>
</dbReference>
<accession>A0A1G4JNV2</accession>
<dbReference type="PANTHER" id="PTHR43791">
    <property type="entry name" value="PERMEASE-RELATED"/>
    <property type="match status" value="1"/>
</dbReference>
<feature type="transmembrane region" description="Helical" evidence="7">
    <location>
        <begin position="465"/>
        <end position="487"/>
    </location>
</feature>
<evidence type="ECO:0000256" key="1">
    <source>
        <dbReference type="ARBA" id="ARBA00004141"/>
    </source>
</evidence>
<evidence type="ECO:0000313" key="8">
    <source>
        <dbReference type="EMBL" id="SCU92311.1"/>
    </source>
</evidence>
<feature type="transmembrane region" description="Helical" evidence="7">
    <location>
        <begin position="402"/>
        <end position="421"/>
    </location>
</feature>
<dbReference type="InterPro" id="IPR011701">
    <property type="entry name" value="MFS"/>
</dbReference>
<keyword evidence="2" id="KW-0813">Transport</keyword>
<dbReference type="InterPro" id="IPR036259">
    <property type="entry name" value="MFS_trans_sf"/>
</dbReference>
<dbReference type="Proteomes" id="UP000190274">
    <property type="component" value="Chromosome F"/>
</dbReference>
<feature type="transmembrane region" description="Helical" evidence="7">
    <location>
        <begin position="189"/>
        <end position="212"/>
    </location>
</feature>
<evidence type="ECO:0000313" key="9">
    <source>
        <dbReference type="Proteomes" id="UP000190274"/>
    </source>
</evidence>
<gene>
    <name evidence="8" type="ORF">LADA_0F15764G</name>
</gene>
<keyword evidence="9" id="KW-1185">Reference proteome</keyword>
<feature type="transmembrane region" description="Helical" evidence="7">
    <location>
        <begin position="224"/>
        <end position="245"/>
    </location>
</feature>